<evidence type="ECO:0000313" key="3">
    <source>
        <dbReference type="Proteomes" id="UP000306196"/>
    </source>
</evidence>
<name>A0A5R8KF41_9BACT</name>
<reference evidence="2 3" key="1">
    <citation type="submission" date="2019-05" db="EMBL/GenBank/DDBJ databases">
        <title>Verrucobacter flavum gen. nov., sp. nov. a new member of the family Verrucomicrobiaceae.</title>
        <authorList>
            <person name="Szuroczki S."/>
            <person name="Abbaszade G."/>
            <person name="Szabo A."/>
            <person name="Felfoldi T."/>
            <person name="Schumann P."/>
            <person name="Boka K."/>
            <person name="Keki Z."/>
            <person name="Toumi M."/>
            <person name="Toth E."/>
        </authorList>
    </citation>
    <scope>NUCLEOTIDE SEQUENCE [LARGE SCALE GENOMIC DNA]</scope>
    <source>
        <strain evidence="2 3">MG-N-17</strain>
    </source>
</reference>
<feature type="transmembrane region" description="Helical" evidence="1">
    <location>
        <begin position="12"/>
        <end position="32"/>
    </location>
</feature>
<sequence>MTPYREFRQSLVRSAAWAVAVGVMVGALMAMGSEPGRDPFERNVERIFGDDKLADIRVVFGYDDYKGFLVTKDTFRAHRLIRHLQIRSFTEVKPTEELAEELGVPADAQNLRIYEGDGKDGERLRVSLIWSSATTDSAKNSGSEYALQRRCSRQALDFMKKAASNAEVMAYIGHSRGGGGPDTYPPETKGVDADGFPLTDFSYYRRTQPGLDALRGDFSKSPHLPHIIAWTSCRSESHFSRWFGNVLSGKEHATSLILSTRLTSYMPINQEIRDQDEGLMAFVCLLHSLQYRQTKSVLEENLKLCEMEVEHNPRQAAWKLVALPSSNSKSN</sequence>
<organism evidence="2 3">
    <name type="scientific">Phragmitibacter flavus</name>
    <dbReference type="NCBI Taxonomy" id="2576071"/>
    <lineage>
        <taxon>Bacteria</taxon>
        <taxon>Pseudomonadati</taxon>
        <taxon>Verrucomicrobiota</taxon>
        <taxon>Verrucomicrobiia</taxon>
        <taxon>Verrucomicrobiales</taxon>
        <taxon>Verrucomicrobiaceae</taxon>
        <taxon>Phragmitibacter</taxon>
    </lineage>
</organism>
<keyword evidence="1" id="KW-0812">Transmembrane</keyword>
<evidence type="ECO:0008006" key="4">
    <source>
        <dbReference type="Google" id="ProtNLM"/>
    </source>
</evidence>
<dbReference type="Proteomes" id="UP000306196">
    <property type="component" value="Unassembled WGS sequence"/>
</dbReference>
<keyword evidence="1" id="KW-0472">Membrane</keyword>
<proteinExistence type="predicted"/>
<comment type="caution">
    <text evidence="2">The sequence shown here is derived from an EMBL/GenBank/DDBJ whole genome shotgun (WGS) entry which is preliminary data.</text>
</comment>
<dbReference type="RefSeq" id="WP_138086341.1">
    <property type="nucleotide sequence ID" value="NZ_VAUV01000007.1"/>
</dbReference>
<dbReference type="AlphaFoldDB" id="A0A5R8KF41"/>
<accession>A0A5R8KF41</accession>
<gene>
    <name evidence="2" type="ORF">FEM03_11235</name>
</gene>
<evidence type="ECO:0000256" key="1">
    <source>
        <dbReference type="SAM" id="Phobius"/>
    </source>
</evidence>
<dbReference type="OrthoDB" id="186633at2"/>
<keyword evidence="3" id="KW-1185">Reference proteome</keyword>
<protein>
    <recommendedName>
        <fullName evidence="4">Caspase family protein</fullName>
    </recommendedName>
</protein>
<dbReference type="EMBL" id="VAUV01000007">
    <property type="protein sequence ID" value="TLD70871.1"/>
    <property type="molecule type" value="Genomic_DNA"/>
</dbReference>
<evidence type="ECO:0000313" key="2">
    <source>
        <dbReference type="EMBL" id="TLD70871.1"/>
    </source>
</evidence>
<keyword evidence="1" id="KW-1133">Transmembrane helix</keyword>